<dbReference type="Pfam" id="PF08241">
    <property type="entry name" value="Methyltransf_11"/>
    <property type="match status" value="1"/>
</dbReference>
<gene>
    <name evidence="2" type="ORF">IHV25_00755</name>
</gene>
<dbReference type="Gene3D" id="3.40.50.150">
    <property type="entry name" value="Vaccinia Virus protein VP39"/>
    <property type="match status" value="1"/>
</dbReference>
<feature type="domain" description="Methyltransferase type 11" evidence="1">
    <location>
        <begin position="63"/>
        <end position="112"/>
    </location>
</feature>
<proteinExistence type="predicted"/>
<comment type="caution">
    <text evidence="2">The sequence shown here is derived from an EMBL/GenBank/DDBJ whole genome shotgun (WGS) entry which is preliminary data.</text>
</comment>
<dbReference type="InterPro" id="IPR029063">
    <property type="entry name" value="SAM-dependent_MTases_sf"/>
</dbReference>
<dbReference type="SUPFAM" id="SSF53335">
    <property type="entry name" value="S-adenosyl-L-methionine-dependent methyltransferases"/>
    <property type="match status" value="1"/>
</dbReference>
<dbReference type="RefSeq" id="WP_192533061.1">
    <property type="nucleotide sequence ID" value="NZ_JACZHT010000001.1"/>
</dbReference>
<dbReference type="Proteomes" id="UP000631034">
    <property type="component" value="Unassembled WGS sequence"/>
</dbReference>
<dbReference type="GO" id="GO:0032259">
    <property type="term" value="P:methylation"/>
    <property type="evidence" value="ECO:0007669"/>
    <property type="project" value="UniProtKB-KW"/>
</dbReference>
<accession>A0A8J6YNI4</accession>
<keyword evidence="3" id="KW-1185">Reference proteome</keyword>
<protein>
    <submittedName>
        <fullName evidence="2">Methyltransferase domain-containing protein</fullName>
    </submittedName>
</protein>
<reference evidence="2" key="1">
    <citation type="submission" date="2020-10" db="EMBL/GenBank/DDBJ databases">
        <title>Genome sequence of the unusual species of purple photosynthetic bacteria, Phaeovibrio sulfidiphilus DSM 23193, type strain.</title>
        <authorList>
            <person name="Kyndt J.A."/>
            <person name="Meyer T.E."/>
        </authorList>
    </citation>
    <scope>NUCLEOTIDE SEQUENCE</scope>
    <source>
        <strain evidence="2">DSM 23193</strain>
    </source>
</reference>
<keyword evidence="2" id="KW-0489">Methyltransferase</keyword>
<sequence>MAGALITEVLQDFWGEARSCRVASVGLPLPVCGLTFGSACGELNLCPREMGLPSGMGGGPSRCASVEVDALPLPDRSIDRLVLFHVLEYADSPRDVLRECWRVLCDSGSLVVIVPNRLGLWATLSDSPYARGRPLTSTELERLVRASLFEPRRTRHFLYCPPRGVPASCAPWVERIGLQFGGRFGGLMAVECHKEMAMPVFVRDCAREARKARLFVGSPCARRDLLP</sequence>
<dbReference type="AlphaFoldDB" id="A0A8J6YNI4"/>
<dbReference type="InterPro" id="IPR013216">
    <property type="entry name" value="Methyltransf_11"/>
</dbReference>
<keyword evidence="2" id="KW-0808">Transferase</keyword>
<name>A0A8J6YNI4_9PROT</name>
<organism evidence="2 3">
    <name type="scientific">Phaeovibrio sulfidiphilus</name>
    <dbReference type="NCBI Taxonomy" id="1220600"/>
    <lineage>
        <taxon>Bacteria</taxon>
        <taxon>Pseudomonadati</taxon>
        <taxon>Pseudomonadota</taxon>
        <taxon>Alphaproteobacteria</taxon>
        <taxon>Rhodospirillales</taxon>
        <taxon>Rhodospirillaceae</taxon>
        <taxon>Phaeovibrio</taxon>
    </lineage>
</organism>
<dbReference type="EMBL" id="JACZHT010000001">
    <property type="protein sequence ID" value="MBE1236187.1"/>
    <property type="molecule type" value="Genomic_DNA"/>
</dbReference>
<dbReference type="GO" id="GO:0008757">
    <property type="term" value="F:S-adenosylmethionine-dependent methyltransferase activity"/>
    <property type="evidence" value="ECO:0007669"/>
    <property type="project" value="InterPro"/>
</dbReference>
<evidence type="ECO:0000313" key="3">
    <source>
        <dbReference type="Proteomes" id="UP000631034"/>
    </source>
</evidence>
<evidence type="ECO:0000313" key="2">
    <source>
        <dbReference type="EMBL" id="MBE1236187.1"/>
    </source>
</evidence>
<evidence type="ECO:0000259" key="1">
    <source>
        <dbReference type="Pfam" id="PF08241"/>
    </source>
</evidence>